<keyword evidence="6" id="KW-1185">Reference proteome</keyword>
<comment type="similarity">
    <text evidence="1">Belongs to the protease inhibitor I39 (alpha-2-macroglobulin) family. Bacterial alpha-2-macroglobulin subfamily.</text>
</comment>
<comment type="caution">
    <text evidence="5">The sequence shown here is derived from an EMBL/GenBank/DDBJ whole genome shotgun (WGS) entry which is preliminary data.</text>
</comment>
<evidence type="ECO:0000259" key="3">
    <source>
        <dbReference type="SMART" id="SM01359"/>
    </source>
</evidence>
<evidence type="ECO:0000313" key="6">
    <source>
        <dbReference type="Proteomes" id="UP000266178"/>
    </source>
</evidence>
<protein>
    <submittedName>
        <fullName evidence="5">Putative lipoprotein YfhM</fullName>
    </submittedName>
</protein>
<dbReference type="InterPro" id="IPR001599">
    <property type="entry name" value="Macroglobln_a2"/>
</dbReference>
<feature type="signal peptide" evidence="2">
    <location>
        <begin position="1"/>
        <end position="26"/>
    </location>
</feature>
<dbReference type="PANTHER" id="PTHR40094:SF1">
    <property type="entry name" value="UBIQUITIN DOMAIN-CONTAINING PROTEIN"/>
    <property type="match status" value="1"/>
</dbReference>
<dbReference type="InterPro" id="IPR011626">
    <property type="entry name" value="Alpha-macroglobulin_TED"/>
</dbReference>
<name>A0A399FA56_9DEIN</name>
<dbReference type="SMART" id="SM01359">
    <property type="entry name" value="A2M_N_2"/>
    <property type="match status" value="1"/>
</dbReference>
<dbReference type="Pfam" id="PF01835">
    <property type="entry name" value="MG2"/>
    <property type="match status" value="1"/>
</dbReference>
<dbReference type="Gene3D" id="2.60.40.1940">
    <property type="match status" value="1"/>
</dbReference>
<dbReference type="Pfam" id="PF07678">
    <property type="entry name" value="TED_complement"/>
    <property type="match status" value="1"/>
</dbReference>
<dbReference type="InterPro" id="IPR011625">
    <property type="entry name" value="A2M_N_BRD"/>
</dbReference>
<dbReference type="RefSeq" id="WP_119357760.1">
    <property type="nucleotide sequence ID" value="NZ_BJXM01000016.1"/>
</dbReference>
<feature type="domain" description="Alpha-2-macroglobulin" evidence="4">
    <location>
        <begin position="770"/>
        <end position="860"/>
    </location>
</feature>
<reference evidence="5 6" key="1">
    <citation type="submission" date="2018-08" db="EMBL/GenBank/DDBJ databases">
        <title>Meiothermus granaticius genome AF-68 sequencing project.</title>
        <authorList>
            <person name="Da Costa M.S."/>
            <person name="Albuquerque L."/>
            <person name="Raposo P."/>
            <person name="Froufe H.J.C."/>
            <person name="Barroso C.S."/>
            <person name="Egas C."/>
        </authorList>
    </citation>
    <scope>NUCLEOTIDE SEQUENCE [LARGE SCALE GENOMIC DNA]</scope>
    <source>
        <strain evidence="5 6">AF-68</strain>
    </source>
</reference>
<dbReference type="GO" id="GO:0004866">
    <property type="term" value="F:endopeptidase inhibitor activity"/>
    <property type="evidence" value="ECO:0007669"/>
    <property type="project" value="InterPro"/>
</dbReference>
<dbReference type="OrthoDB" id="9767116at2"/>
<dbReference type="InterPro" id="IPR047565">
    <property type="entry name" value="Alpha-macroglob_thiol-ester_cl"/>
</dbReference>
<keyword evidence="5" id="KW-0449">Lipoprotein</keyword>
<dbReference type="Pfam" id="PF00207">
    <property type="entry name" value="A2M"/>
    <property type="match status" value="1"/>
</dbReference>
<gene>
    <name evidence="5" type="primary">yfhM</name>
    <name evidence="5" type="ORF">Mgrana_02292</name>
</gene>
<dbReference type="InterPro" id="IPR002890">
    <property type="entry name" value="MG2"/>
</dbReference>
<dbReference type="SMART" id="SM01419">
    <property type="entry name" value="Thiol-ester_cl"/>
    <property type="match status" value="1"/>
</dbReference>
<dbReference type="Gene3D" id="1.50.10.20">
    <property type="match status" value="1"/>
</dbReference>
<dbReference type="Pfam" id="PF17973">
    <property type="entry name" value="bMG10"/>
    <property type="match status" value="1"/>
</dbReference>
<accession>A0A399FA56</accession>
<dbReference type="SUPFAM" id="SSF48239">
    <property type="entry name" value="Terpenoid cyclases/Protein prenyltransferases"/>
    <property type="match status" value="1"/>
</dbReference>
<dbReference type="GO" id="GO:0005615">
    <property type="term" value="C:extracellular space"/>
    <property type="evidence" value="ECO:0007669"/>
    <property type="project" value="InterPro"/>
</dbReference>
<evidence type="ECO:0000313" key="5">
    <source>
        <dbReference type="EMBL" id="RIH91792.1"/>
    </source>
</evidence>
<evidence type="ECO:0000256" key="2">
    <source>
        <dbReference type="SAM" id="SignalP"/>
    </source>
</evidence>
<dbReference type="InterPro" id="IPR051802">
    <property type="entry name" value="YfhM-like"/>
</dbReference>
<dbReference type="PANTHER" id="PTHR40094">
    <property type="entry name" value="ALPHA-2-MACROGLOBULIN HOMOLOG"/>
    <property type="match status" value="1"/>
</dbReference>
<dbReference type="Gene3D" id="2.60.40.10">
    <property type="entry name" value="Immunoglobulins"/>
    <property type="match status" value="1"/>
</dbReference>
<dbReference type="Gene3D" id="2.20.130.20">
    <property type="match status" value="1"/>
</dbReference>
<evidence type="ECO:0000256" key="1">
    <source>
        <dbReference type="ARBA" id="ARBA00010556"/>
    </source>
</evidence>
<dbReference type="CDD" id="cd02891">
    <property type="entry name" value="A2M_like"/>
    <property type="match status" value="1"/>
</dbReference>
<organism evidence="5 6">
    <name type="scientific">Meiothermus granaticius NBRC 107808</name>
    <dbReference type="NCBI Taxonomy" id="1227551"/>
    <lineage>
        <taxon>Bacteria</taxon>
        <taxon>Thermotogati</taxon>
        <taxon>Deinococcota</taxon>
        <taxon>Deinococci</taxon>
        <taxon>Thermales</taxon>
        <taxon>Thermaceae</taxon>
        <taxon>Meiothermus</taxon>
    </lineage>
</organism>
<dbReference type="InterPro" id="IPR041246">
    <property type="entry name" value="Bact_MG10"/>
</dbReference>
<dbReference type="InterPro" id="IPR013783">
    <property type="entry name" value="Ig-like_fold"/>
</dbReference>
<dbReference type="Gene3D" id="6.20.50.160">
    <property type="match status" value="1"/>
</dbReference>
<proteinExistence type="inferred from homology"/>
<dbReference type="Gene3D" id="2.60.40.1930">
    <property type="match status" value="3"/>
</dbReference>
<dbReference type="SMART" id="SM01360">
    <property type="entry name" value="A2M"/>
    <property type="match status" value="1"/>
</dbReference>
<sequence length="1475" mass="160823">MKQRLRGVLGLGLLGLLALLPGSAQEGGPQIYGGGTFSPGARVGLEYSLPGGGSAQISLFRITNPERVLELGGPRDFKATGELGLAPVRSLSVYRSRDSSYGQVNLGVLPEGLYLAQIGNPRPRSATLILVTGLGLVVKSDPAGMLTYTADLKQGNPLPAQVYVVKDRKIVAQGRANNGITRLETGFKNGEGVFVVARFGKAWAFSSAYWQAWNVERNRVYLYTDRPVYRPGQTVQFKGIARSTTGLKPLAGQRVTVSVKDESEAEVFSGAFVTDAYGSFSGSLPIGLDARLGNYSLTARVQDQEFSGSFEVQEYVKPEYRVTVTPDKAVAVQGEKGRFVIKGEYLFGGPVAGGKVSYSVLQRPYYRFAYTSPYGFYQNYAYEDSYGGSIIQRGEGRLDEKGELVLEVPLPREAENDYRLSVEAGVTDEARREISGSGALTAYRSGVVLDIRSDSYFYQAGQPLSATVRAEDLEGRPLSVPFSLEVKRSYWLRGQGEQTQTVTVLQGRTDARGKATVSLKLKTQADYRLEVQAKDSAGRSTAASDSVWISDGSYWYWGYKSLKITPDKPEYKVGDTARFVVQSPVTDGWALVNLEGSRVSKPEVVRFRGSVFTYALKLTPEMVPNGYLSVTLLGGGEYYTETAGFLIPPTDKFLNVAIRSDQTTYKPGDSATYTLKVTNAQGQPVQAQVSLGLVDEAIYLVRPESTPDIRGFFWALKGNQVGTETAGGYYFGNVAPVQAVAPRAEMGKAVFGQSKEGLAAAKLRSDFRDTILWLPSVQTDTNGQATVEARFPDNLTQWRMTARAITRSDTVGQSVQTVTTTLPVIARLGAPRFLVKGDTALLRVIGQNNLTTAQSGQLQLEPSGLNLLTPPTRLTQFPAGGRSTADYRMSAPESGTAILKASALTPAASDALQIQLPVLPKGLKEELGWAGQTTGSSGRTTGSSDEVGTVWSFVLPENTDLRQTKARLYLNPSLATAVTPALEYLAGYPYGCSEQTMSRFLPSVLAKQAGALVTLPEEVRANLDDYVAQGLKRLYDFQHEDGGWGFWQNDSSSLYITAYVLSGLIQAQQAGYTVRKEVLENGAAYLKRALARPGTDRYTNDARAYGLYALAYAGEGGSSGQTVTALISSFTPKDLAAFSPYGLSLLTLAAQQIGDRASANRLLEALLGGLVEREQVAYWDVDTYPYAWNDDRVEATARGLQALIRLRPDSPVIPKIVNWLMLERRGARWVSTKDTAAVVVAALELAKARGEQPGESVVQVRVNGQEQSLSVGPQGLELPLEGLQLGSNRVEILSETPLFASGSVGYFVESEYLKPEYKGLRVARQYEKLTPKYDPKNERYTYTRSPLSGPVKSGEYVLVTLTLRPEKGVARYVLLEEPTPAGLSVVENDEAFRIAGVRSRYGDDYYGWNYWFDGREIRDSKIAFYFSYLNGPVTFTYILRAETPGSFTALPTLAWLMYEPEVRGVGTVRTLSVSE</sequence>
<feature type="chain" id="PRO_5030071890" evidence="2">
    <location>
        <begin position="27"/>
        <end position="1475"/>
    </location>
</feature>
<dbReference type="Proteomes" id="UP000266178">
    <property type="component" value="Unassembled WGS sequence"/>
</dbReference>
<dbReference type="InterPro" id="IPR008930">
    <property type="entry name" value="Terpenoid_cyclase/PrenylTrfase"/>
</dbReference>
<dbReference type="EMBL" id="QWLB01000032">
    <property type="protein sequence ID" value="RIH91792.1"/>
    <property type="molecule type" value="Genomic_DNA"/>
</dbReference>
<dbReference type="Pfam" id="PF07703">
    <property type="entry name" value="A2M_BRD"/>
    <property type="match status" value="1"/>
</dbReference>
<feature type="domain" description="Alpha-2-macroglobulin bait region" evidence="3">
    <location>
        <begin position="562"/>
        <end position="701"/>
    </location>
</feature>
<evidence type="ECO:0000259" key="4">
    <source>
        <dbReference type="SMART" id="SM01360"/>
    </source>
</evidence>
<keyword evidence="2" id="KW-0732">Signal</keyword>